<dbReference type="EMBL" id="CAXJIO010000010">
    <property type="protein sequence ID" value="CAL2101524.1"/>
    <property type="molecule type" value="Genomic_DNA"/>
</dbReference>
<keyword evidence="1" id="KW-0812">Transmembrane</keyword>
<keyword evidence="3" id="KW-1185">Reference proteome</keyword>
<evidence type="ECO:0000313" key="3">
    <source>
        <dbReference type="Proteomes" id="UP001497527"/>
    </source>
</evidence>
<keyword evidence="1" id="KW-0472">Membrane</keyword>
<name>A0ABM9P7I8_9FLAO</name>
<feature type="transmembrane region" description="Helical" evidence="1">
    <location>
        <begin position="32"/>
        <end position="53"/>
    </location>
</feature>
<organism evidence="2 3">
    <name type="scientific">Tenacibaculum polynesiense</name>
    <dbReference type="NCBI Taxonomy" id="3137857"/>
    <lineage>
        <taxon>Bacteria</taxon>
        <taxon>Pseudomonadati</taxon>
        <taxon>Bacteroidota</taxon>
        <taxon>Flavobacteriia</taxon>
        <taxon>Flavobacteriales</taxon>
        <taxon>Flavobacteriaceae</taxon>
        <taxon>Tenacibaculum</taxon>
    </lineage>
</organism>
<reference evidence="2 3" key="1">
    <citation type="submission" date="2024-05" db="EMBL/GenBank/DDBJ databases">
        <authorList>
            <person name="Duchaud E."/>
        </authorList>
    </citation>
    <scope>NUCLEOTIDE SEQUENCE [LARGE SCALE GENOMIC DNA]</scope>
    <source>
        <strain evidence="2">Ena-SAMPLE-TAB-13-05-2024-13:56:06:370-140308</strain>
    </source>
</reference>
<sequence>MIKKILKFISIILGLYLLSVFVRVFPDHNNDIGYILGLVFFFLVILSLFYLGFKNSKK</sequence>
<gene>
    <name evidence="2" type="ORF">T190423A01A_10087</name>
</gene>
<accession>A0ABM9P7I8</accession>
<feature type="transmembrane region" description="Helical" evidence="1">
    <location>
        <begin position="5"/>
        <end position="26"/>
    </location>
</feature>
<protein>
    <submittedName>
        <fullName evidence="2">Uncharacterized protein</fullName>
    </submittedName>
</protein>
<evidence type="ECO:0000313" key="2">
    <source>
        <dbReference type="EMBL" id="CAL2101524.1"/>
    </source>
</evidence>
<comment type="caution">
    <text evidence="2">The sequence shown here is derived from an EMBL/GenBank/DDBJ whole genome shotgun (WGS) entry which is preliminary data.</text>
</comment>
<proteinExistence type="predicted"/>
<evidence type="ECO:0000256" key="1">
    <source>
        <dbReference type="SAM" id="Phobius"/>
    </source>
</evidence>
<dbReference type="Proteomes" id="UP001497527">
    <property type="component" value="Unassembled WGS sequence"/>
</dbReference>
<keyword evidence="1" id="KW-1133">Transmembrane helix</keyword>